<reference evidence="2 3" key="1">
    <citation type="submission" date="2015-04" db="EMBL/GenBank/DDBJ databases">
        <title>The draft genome sequence of Roseovarius indicus B108T.</title>
        <authorList>
            <person name="Li G."/>
            <person name="Lai Q."/>
            <person name="Shao Z."/>
            <person name="Yan P."/>
        </authorList>
    </citation>
    <scope>NUCLEOTIDE SEQUENCE [LARGE SCALE GENOMIC DNA]</scope>
    <source>
        <strain evidence="2 3">B108</strain>
    </source>
</reference>
<gene>
    <name evidence="2" type="ORF">XM52_07750</name>
</gene>
<sequence>MTQIHKHLVINASKVFALIYTLPNSPHERSRHAAHTPTKRLSRHRSDWQRNGCIFPVGDVATRSQSDPQGPRNGPGFQTVRTRRAWPATDRSWRDVLYRKREEPVRHAGA</sequence>
<name>A0A0T5PC28_9RHOB</name>
<feature type="region of interest" description="Disordered" evidence="1">
    <location>
        <begin position="59"/>
        <end position="85"/>
    </location>
</feature>
<proteinExistence type="predicted"/>
<dbReference type="PATRIC" id="fig|540747.5.peg.3923"/>
<feature type="region of interest" description="Disordered" evidence="1">
    <location>
        <begin position="26"/>
        <end position="47"/>
    </location>
</feature>
<evidence type="ECO:0000313" key="2">
    <source>
        <dbReference type="EMBL" id="KRS18653.1"/>
    </source>
</evidence>
<protein>
    <submittedName>
        <fullName evidence="2">Uncharacterized protein</fullName>
    </submittedName>
</protein>
<keyword evidence="3" id="KW-1185">Reference proteome</keyword>
<feature type="compositionally biased region" description="Basic residues" evidence="1">
    <location>
        <begin position="29"/>
        <end position="43"/>
    </location>
</feature>
<comment type="caution">
    <text evidence="2">The sequence shown here is derived from an EMBL/GenBank/DDBJ whole genome shotgun (WGS) entry which is preliminary data.</text>
</comment>
<accession>A0A0T5PC28</accession>
<evidence type="ECO:0000313" key="3">
    <source>
        <dbReference type="Proteomes" id="UP000051401"/>
    </source>
</evidence>
<evidence type="ECO:0000256" key="1">
    <source>
        <dbReference type="SAM" id="MobiDB-lite"/>
    </source>
</evidence>
<dbReference type="EMBL" id="LAXI01000003">
    <property type="protein sequence ID" value="KRS18653.1"/>
    <property type="molecule type" value="Genomic_DNA"/>
</dbReference>
<organism evidence="2 3">
    <name type="scientific">Roseovarius indicus</name>
    <dbReference type="NCBI Taxonomy" id="540747"/>
    <lineage>
        <taxon>Bacteria</taxon>
        <taxon>Pseudomonadati</taxon>
        <taxon>Pseudomonadota</taxon>
        <taxon>Alphaproteobacteria</taxon>
        <taxon>Rhodobacterales</taxon>
        <taxon>Roseobacteraceae</taxon>
        <taxon>Roseovarius</taxon>
    </lineage>
</organism>
<dbReference type="AlphaFoldDB" id="A0A0T5PC28"/>
<dbReference type="Proteomes" id="UP000051401">
    <property type="component" value="Unassembled WGS sequence"/>
</dbReference>